<dbReference type="InterPro" id="IPR036971">
    <property type="entry name" value="PDEase_catalytic_dom_sf"/>
</dbReference>
<evidence type="ECO:0000256" key="1">
    <source>
        <dbReference type="ARBA" id="ARBA00022723"/>
    </source>
</evidence>
<dbReference type="CDD" id="cd00077">
    <property type="entry name" value="HDc"/>
    <property type="match status" value="1"/>
</dbReference>
<evidence type="ECO:0000256" key="7">
    <source>
        <dbReference type="SAM" id="MobiDB-lite"/>
    </source>
</evidence>
<dbReference type="EC" id="3.1.4.-" evidence="6"/>
<dbReference type="OrthoDB" id="68317at2759"/>
<dbReference type="GO" id="GO:0004114">
    <property type="term" value="F:3',5'-cyclic-nucleotide phosphodiesterase activity"/>
    <property type="evidence" value="ECO:0007669"/>
    <property type="project" value="InterPro"/>
</dbReference>
<accession>A0A2P6VH75</accession>
<organism evidence="10 11">
    <name type="scientific">Micractinium conductrix</name>
    <dbReference type="NCBI Taxonomy" id="554055"/>
    <lineage>
        <taxon>Eukaryota</taxon>
        <taxon>Viridiplantae</taxon>
        <taxon>Chlorophyta</taxon>
        <taxon>core chlorophytes</taxon>
        <taxon>Trebouxiophyceae</taxon>
        <taxon>Chlorellales</taxon>
        <taxon>Chlorellaceae</taxon>
        <taxon>Chlorella clade</taxon>
        <taxon>Micractinium</taxon>
    </lineage>
</organism>
<dbReference type="PANTHER" id="PTHR11347">
    <property type="entry name" value="CYCLIC NUCLEOTIDE PHOSPHODIESTERASE"/>
    <property type="match status" value="1"/>
</dbReference>
<dbReference type="STRING" id="554055.A0A2P6VH75"/>
<dbReference type="GO" id="GO:0046872">
    <property type="term" value="F:metal ion binding"/>
    <property type="evidence" value="ECO:0007669"/>
    <property type="project" value="UniProtKB-KW"/>
</dbReference>
<dbReference type="AlphaFoldDB" id="A0A2P6VH75"/>
<comment type="cofactor">
    <cofactor evidence="6">
        <name>a divalent metal cation</name>
        <dbReference type="ChEBI" id="CHEBI:60240"/>
    </cofactor>
    <text evidence="6">Binds 2 divalent metal cations per subunit. Site 1 may preferentially bind zinc ions, while site 2 has a preference for magnesium and/or manganese ions.</text>
</comment>
<feature type="binding site" evidence="5">
    <location>
        <position position="798"/>
    </location>
    <ligand>
        <name>Zn(2+)</name>
        <dbReference type="ChEBI" id="CHEBI:29105"/>
        <label>1</label>
    </ligand>
</feature>
<feature type="transmembrane region" description="Helical" evidence="8">
    <location>
        <begin position="126"/>
        <end position="147"/>
    </location>
</feature>
<keyword evidence="1 5" id="KW-0479">Metal-binding</keyword>
<proteinExistence type="inferred from homology"/>
<sequence>MRRSIYGLGQARESYYRDSVVVPEPEEDEEAAHGPWLRRAIAGLPTLRRRLLPDSWQRVIGALIDHPLWHLFILLITLFAVFAPDIAIATSAPDWVNNWINGFVLGIMGIFAAETVAQILCRANVFWLQVGLDLLSNLSLLFAVTWFTEWAGVRTDGTTSDAARACRVMRLVRVAAVAEELGSWLKQCYLRYSKKAGKDAGNGGDTLAPSNIGGRISEVTTAQVALVIVATVVGTSLLLGADTDTGGSEGLSAFTSAIAAAAGAGATEAQLQPTVDAMVTFAETQLERKQVPMLLEVAGVASWDFASQFGGWTERSTDRLDLAAASAGVQVSLAVNVAKANHLRALYNMALACMVIVLLLTFVVLFKYSIWKMLVQPLDRIFNTIRTNAAQVVAALGPETDKRNGGHGHAGSIASAGGRGDSNRASRKEDLDMHTIEAAVEKMSRILEQYTSTGGVGLNAVKKMAVTADQSTKEWLATMVAGPGSEEVANGRHPHAGTSGTSLTSSGGSSFTRAGGVQPRAAGPRGVSPVRKGPRLSRLGRLSETARTPQQPAALGQLAKMSPATGPQQAKARTSLGQFLERRSSSGYQHSQGSGSPGVAGLARANSGPQLAGGALTPKSIHSAESDAAALADLAATMTAQAPVRPDGIGGVDAWAGAGAGLPEEQRRLLAQVDLDYLHSFSFDALSLPPALLPAYLCAMFLELGLAFFSGDELEPTSGPGAGARGAEDEEAPFVDVATLWRFVDEVSRIYNDVIYHNFRHCCDVTHTTFMFIKRVGHKVTLAPLERLALMVAAISHDLDHPGVNNAYLVNARDQLAMTYNDSSVLENRHVACLYGQLLARPHLNILERLDPQQWKDVRKMLIGAILSTDMVHHFPMVSRLEVFYELHAGTIHAHHRALRQGQSRETLPRLFDSAEERQLLLNLLLHCADISNPVKPTEIAEKWSERVLGEFFAQGDRERSAGMPISPMCDRSKTSRAVSQINFIEFVVTPIYAQVYKIFPELGEVVDHLMANRHFWQDELMGELSAPLGSPVPGSGAPLTPELRAEEMAKAAKRLRDFQVKYSDILARRRHQLERLISISKGSRASLFAPGGNSILGHVQRQGSLMALMAEGSSTTYAATSAGALALASRSHSGVGGPGLMARLRTLTRSTRSGGRSSDASSAAEALEDVQADLAQRSAESSFSRPGWGGGSARVAPAPADTV</sequence>
<keyword evidence="2 6" id="KW-0378">Hydrolase</keyword>
<feature type="compositionally biased region" description="Low complexity" evidence="7">
    <location>
        <begin position="1150"/>
        <end position="1166"/>
    </location>
</feature>
<dbReference type="Gene3D" id="1.10.1300.10">
    <property type="entry name" value="3'5'-cyclic nucleotide phosphodiesterase, catalytic domain"/>
    <property type="match status" value="1"/>
</dbReference>
<feature type="binding site" evidence="5">
    <location>
        <position position="930"/>
    </location>
    <ligand>
        <name>Zn(2+)</name>
        <dbReference type="ChEBI" id="CHEBI:29105"/>
        <label>1</label>
    </ligand>
</feature>
<keyword evidence="8" id="KW-0472">Membrane</keyword>
<feature type="binding site" evidence="5">
    <location>
        <position position="797"/>
    </location>
    <ligand>
        <name>Zn(2+)</name>
        <dbReference type="ChEBI" id="CHEBI:29105"/>
        <label>1</label>
    </ligand>
</feature>
<protein>
    <recommendedName>
        <fullName evidence="6">Phosphodiesterase</fullName>
        <ecNumber evidence="6">3.1.4.-</ecNumber>
    </recommendedName>
</protein>
<feature type="compositionally biased region" description="Low complexity" evidence="7">
    <location>
        <begin position="585"/>
        <end position="594"/>
    </location>
</feature>
<dbReference type="PROSITE" id="PS00126">
    <property type="entry name" value="PDEASE_I_1"/>
    <property type="match status" value="1"/>
</dbReference>
<dbReference type="PROSITE" id="PS51845">
    <property type="entry name" value="PDEASE_I_2"/>
    <property type="match status" value="1"/>
</dbReference>
<evidence type="ECO:0000256" key="8">
    <source>
        <dbReference type="SAM" id="Phobius"/>
    </source>
</evidence>
<feature type="compositionally biased region" description="Polar residues" evidence="7">
    <location>
        <begin position="565"/>
        <end position="577"/>
    </location>
</feature>
<feature type="binding site" evidence="4">
    <location>
        <position position="798"/>
    </location>
    <ligand>
        <name>AMP</name>
        <dbReference type="ChEBI" id="CHEBI:456215"/>
    </ligand>
</feature>
<dbReference type="InterPro" id="IPR003607">
    <property type="entry name" value="HD/PDEase_dom"/>
</dbReference>
<feature type="binding site" evidence="5">
    <location>
        <position position="798"/>
    </location>
    <ligand>
        <name>Zn(2+)</name>
        <dbReference type="ChEBI" id="CHEBI:29105"/>
        <label>2</label>
    </ligand>
</feature>
<keyword evidence="11" id="KW-1185">Reference proteome</keyword>
<dbReference type="InterPro" id="IPR023174">
    <property type="entry name" value="PDEase_CS"/>
</dbReference>
<evidence type="ECO:0000256" key="2">
    <source>
        <dbReference type="ARBA" id="ARBA00022801"/>
    </source>
</evidence>
<feature type="binding site" evidence="4">
    <location>
        <position position="930"/>
    </location>
    <ligand>
        <name>AMP</name>
        <dbReference type="ChEBI" id="CHEBI:456215"/>
    </ligand>
</feature>
<dbReference type="SMART" id="SM00471">
    <property type="entry name" value="HDc"/>
    <property type="match status" value="1"/>
</dbReference>
<evidence type="ECO:0000256" key="6">
    <source>
        <dbReference type="RuleBase" id="RU363067"/>
    </source>
</evidence>
<dbReference type="SUPFAM" id="SSF109604">
    <property type="entry name" value="HD-domain/PDEase-like"/>
    <property type="match status" value="1"/>
</dbReference>
<dbReference type="Proteomes" id="UP000239649">
    <property type="component" value="Unassembled WGS sequence"/>
</dbReference>
<comment type="similarity">
    <text evidence="6">Belongs to the cyclic nucleotide phosphodiesterase family.</text>
</comment>
<dbReference type="Pfam" id="PF00233">
    <property type="entry name" value="PDEase_I"/>
    <property type="match status" value="1"/>
</dbReference>
<dbReference type="InterPro" id="IPR002073">
    <property type="entry name" value="PDEase_catalytic_dom"/>
</dbReference>
<evidence type="ECO:0000256" key="5">
    <source>
        <dbReference type="PIRSR" id="PIRSR623088-3"/>
    </source>
</evidence>
<keyword evidence="8" id="KW-1133">Transmembrane helix</keyword>
<feature type="region of interest" description="Disordered" evidence="7">
    <location>
        <begin position="399"/>
        <end position="428"/>
    </location>
</feature>
<comment type="caution">
    <text evidence="10">The sequence shown here is derived from an EMBL/GenBank/DDBJ whole genome shotgun (WGS) entry which is preliminary data.</text>
</comment>
<feature type="binding site" evidence="5">
    <location>
        <position position="761"/>
    </location>
    <ligand>
        <name>Zn(2+)</name>
        <dbReference type="ChEBI" id="CHEBI:29105"/>
        <label>1</label>
    </ligand>
</feature>
<name>A0A2P6VH75_9CHLO</name>
<gene>
    <name evidence="10" type="ORF">C2E20_3244</name>
</gene>
<feature type="transmembrane region" description="Helical" evidence="8">
    <location>
        <begin position="99"/>
        <end position="120"/>
    </location>
</feature>
<evidence type="ECO:0000313" key="10">
    <source>
        <dbReference type="EMBL" id="PSC73427.1"/>
    </source>
</evidence>
<feature type="transmembrane region" description="Helical" evidence="8">
    <location>
        <begin position="349"/>
        <end position="371"/>
    </location>
</feature>
<dbReference type="InterPro" id="IPR023088">
    <property type="entry name" value="PDEase"/>
</dbReference>
<evidence type="ECO:0000256" key="3">
    <source>
        <dbReference type="PIRSR" id="PIRSR623088-1"/>
    </source>
</evidence>
<evidence type="ECO:0000313" key="11">
    <source>
        <dbReference type="Proteomes" id="UP000239649"/>
    </source>
</evidence>
<feature type="binding site" evidence="4">
    <location>
        <position position="981"/>
    </location>
    <ligand>
        <name>AMP</name>
        <dbReference type="ChEBI" id="CHEBI:456215"/>
    </ligand>
</feature>
<feature type="domain" description="PDEase" evidence="9">
    <location>
        <begin position="665"/>
        <end position="1024"/>
    </location>
</feature>
<dbReference type="GO" id="GO:0007165">
    <property type="term" value="P:signal transduction"/>
    <property type="evidence" value="ECO:0007669"/>
    <property type="project" value="InterPro"/>
</dbReference>
<feature type="region of interest" description="Disordered" evidence="7">
    <location>
        <begin position="1150"/>
        <end position="1204"/>
    </location>
</feature>
<evidence type="ECO:0000256" key="4">
    <source>
        <dbReference type="PIRSR" id="PIRSR623088-2"/>
    </source>
</evidence>
<dbReference type="PRINTS" id="PR00387">
    <property type="entry name" value="PDIESTERASE1"/>
</dbReference>
<feature type="compositionally biased region" description="Low complexity" evidence="7">
    <location>
        <begin position="497"/>
        <end position="512"/>
    </location>
</feature>
<dbReference type="EMBL" id="LHPF02000007">
    <property type="protein sequence ID" value="PSC73427.1"/>
    <property type="molecule type" value="Genomic_DNA"/>
</dbReference>
<feature type="binding site" evidence="4">
    <location>
        <begin position="757"/>
        <end position="761"/>
    </location>
    <ligand>
        <name>AMP</name>
        <dbReference type="ChEBI" id="CHEBI:456215"/>
    </ligand>
</feature>
<feature type="active site" description="Proton donor" evidence="3">
    <location>
        <position position="757"/>
    </location>
</feature>
<evidence type="ECO:0000259" key="9">
    <source>
        <dbReference type="PROSITE" id="PS51845"/>
    </source>
</evidence>
<feature type="transmembrane region" description="Helical" evidence="8">
    <location>
        <begin position="68"/>
        <end position="87"/>
    </location>
</feature>
<feature type="region of interest" description="Disordered" evidence="7">
    <location>
        <begin position="489"/>
        <end position="618"/>
    </location>
</feature>
<reference evidence="10 11" key="1">
    <citation type="journal article" date="2018" name="Plant J.">
        <title>Genome sequences of Chlorella sorokiniana UTEX 1602 and Micractinium conductrix SAG 241.80: implications to maltose excretion by a green alga.</title>
        <authorList>
            <person name="Arriola M.B."/>
            <person name="Velmurugan N."/>
            <person name="Zhang Y."/>
            <person name="Plunkett M.H."/>
            <person name="Hondzo H."/>
            <person name="Barney B.M."/>
        </authorList>
    </citation>
    <scope>NUCLEOTIDE SEQUENCE [LARGE SCALE GENOMIC DNA]</scope>
    <source>
        <strain evidence="10 11">SAG 241.80</strain>
    </source>
</reference>
<keyword evidence="8" id="KW-0812">Transmembrane</keyword>